<sequence>MDASRRVSLVAIGYSLDSLLIDKDATVGAEFNGPKRRRRGRRRSKKWTFFRDTWLEIGRELEPEPEYKSCQQVMNKQVRVGEAGKKARSREGNK</sequence>
<dbReference type="EMBL" id="PQXK01000190">
    <property type="protein sequence ID" value="TGO34611.1"/>
    <property type="molecule type" value="Genomic_DNA"/>
</dbReference>
<gene>
    <name evidence="1" type="ORF">BHYA_0190g00290</name>
</gene>
<reference evidence="1 2" key="1">
    <citation type="submission" date="2017-12" db="EMBL/GenBank/DDBJ databases">
        <title>Comparative genomics of Botrytis spp.</title>
        <authorList>
            <person name="Valero-Jimenez C.A."/>
            <person name="Tapia P."/>
            <person name="Veloso J."/>
            <person name="Silva-Moreno E."/>
            <person name="Staats M."/>
            <person name="Valdes J.H."/>
            <person name="Van Kan J.A.L."/>
        </authorList>
    </citation>
    <scope>NUCLEOTIDE SEQUENCE [LARGE SCALE GENOMIC DNA]</scope>
    <source>
        <strain evidence="1 2">Bh0001</strain>
    </source>
</reference>
<dbReference type="AlphaFoldDB" id="A0A4Z1GJF2"/>
<accession>A0A4Z1GJF2</accession>
<name>A0A4Z1GJF2_9HELO</name>
<comment type="caution">
    <text evidence="1">The sequence shown here is derived from an EMBL/GenBank/DDBJ whole genome shotgun (WGS) entry which is preliminary data.</text>
</comment>
<dbReference type="Proteomes" id="UP000297814">
    <property type="component" value="Unassembled WGS sequence"/>
</dbReference>
<keyword evidence="2" id="KW-1185">Reference proteome</keyword>
<organism evidence="1 2">
    <name type="scientific">Botrytis hyacinthi</name>
    <dbReference type="NCBI Taxonomy" id="278943"/>
    <lineage>
        <taxon>Eukaryota</taxon>
        <taxon>Fungi</taxon>
        <taxon>Dikarya</taxon>
        <taxon>Ascomycota</taxon>
        <taxon>Pezizomycotina</taxon>
        <taxon>Leotiomycetes</taxon>
        <taxon>Helotiales</taxon>
        <taxon>Sclerotiniaceae</taxon>
        <taxon>Botrytis</taxon>
    </lineage>
</organism>
<evidence type="ECO:0000313" key="2">
    <source>
        <dbReference type="Proteomes" id="UP000297814"/>
    </source>
</evidence>
<protein>
    <submittedName>
        <fullName evidence="1">Uncharacterized protein</fullName>
    </submittedName>
</protein>
<evidence type="ECO:0000313" key="1">
    <source>
        <dbReference type="EMBL" id="TGO34611.1"/>
    </source>
</evidence>
<proteinExistence type="predicted"/>